<gene>
    <name evidence="2" type="ORF">RUM43_012418</name>
</gene>
<dbReference type="EMBL" id="JAWJWE010000040">
    <property type="protein sequence ID" value="KAK6619661.1"/>
    <property type="molecule type" value="Genomic_DNA"/>
</dbReference>
<feature type="region of interest" description="Disordered" evidence="1">
    <location>
        <begin position="1"/>
        <end position="36"/>
    </location>
</feature>
<accession>A0AAN8S7G2</accession>
<dbReference type="Proteomes" id="UP001372834">
    <property type="component" value="Unassembled WGS sequence"/>
</dbReference>
<name>A0AAN8S7G2_POLSC</name>
<dbReference type="AlphaFoldDB" id="A0AAN8S7G2"/>
<proteinExistence type="predicted"/>
<evidence type="ECO:0000313" key="2">
    <source>
        <dbReference type="EMBL" id="KAK6619661.1"/>
    </source>
</evidence>
<reference evidence="2 3" key="1">
    <citation type="submission" date="2023-10" db="EMBL/GenBank/DDBJ databases">
        <title>Genomes of two closely related lineages of the louse Polyplax serrata with different host specificities.</title>
        <authorList>
            <person name="Martinu J."/>
            <person name="Tarabai H."/>
            <person name="Stefka J."/>
            <person name="Hypsa V."/>
        </authorList>
    </citation>
    <scope>NUCLEOTIDE SEQUENCE [LARGE SCALE GENOMIC DNA]</scope>
    <source>
        <strain evidence="2">HR10_N</strain>
    </source>
</reference>
<evidence type="ECO:0000313" key="3">
    <source>
        <dbReference type="Proteomes" id="UP001372834"/>
    </source>
</evidence>
<comment type="caution">
    <text evidence="2">The sequence shown here is derived from an EMBL/GenBank/DDBJ whole genome shotgun (WGS) entry which is preliminary data.</text>
</comment>
<sequence length="59" mass="6443">MYKQKAKTTIEKERKPAGIGDIPVPTDESSKPRRTGIPCVGTTSVILTASIQLKVLLEF</sequence>
<organism evidence="2 3">
    <name type="scientific">Polyplax serrata</name>
    <name type="common">Common mouse louse</name>
    <dbReference type="NCBI Taxonomy" id="468196"/>
    <lineage>
        <taxon>Eukaryota</taxon>
        <taxon>Metazoa</taxon>
        <taxon>Ecdysozoa</taxon>
        <taxon>Arthropoda</taxon>
        <taxon>Hexapoda</taxon>
        <taxon>Insecta</taxon>
        <taxon>Pterygota</taxon>
        <taxon>Neoptera</taxon>
        <taxon>Paraneoptera</taxon>
        <taxon>Psocodea</taxon>
        <taxon>Troctomorpha</taxon>
        <taxon>Phthiraptera</taxon>
        <taxon>Anoplura</taxon>
        <taxon>Polyplacidae</taxon>
        <taxon>Polyplax</taxon>
    </lineage>
</organism>
<evidence type="ECO:0000256" key="1">
    <source>
        <dbReference type="SAM" id="MobiDB-lite"/>
    </source>
</evidence>
<protein>
    <submittedName>
        <fullName evidence="2">Uncharacterized protein</fullName>
    </submittedName>
</protein>